<keyword evidence="7" id="KW-1185">Reference proteome</keyword>
<dbReference type="RefSeq" id="WP_338292288.1">
    <property type="nucleotide sequence ID" value="NZ_AP027272.1"/>
</dbReference>
<sequence length="344" mass="40264">MNYEKLRESKQGFWFVVDLFMMGLLIINLILLIFDALYSTAALFDFLTEYAPGVITFYQPIHDNFLFVDLCFIAVFLSEFVVRWIVAVKNKEYMRWYFFPFIHWYDLVGCIPVESARIFRFLRIISVIYRLHKYQIIDFRNWAFFRFFTFYYNVLIEELSDRIVAKVITDAQEEIAKSSGLLDDIADQIIAPRKAVVTQWISSLIQHLGQSISHPEQGEVIRQHIIKSVEKAVRQDKQIAMLNLVPVLGGGLEKRLENTVSNVVIQSITNMLEDMDNDTVADVFEKGFNHLTNEEKQVNNEFLNLIVEILELVKGHIGQKRWQEHLHERDRLKKAGNVQDSTSN</sequence>
<accession>A0AA48KQ88</accession>
<feature type="transmembrane region" description="Helical" evidence="5">
    <location>
        <begin position="12"/>
        <end position="34"/>
    </location>
</feature>
<name>A0AA48KQ88_9ALTE</name>
<protein>
    <recommendedName>
        <fullName evidence="8">Ion transporter</fullName>
    </recommendedName>
</protein>
<evidence type="ECO:0008006" key="8">
    <source>
        <dbReference type="Google" id="ProtNLM"/>
    </source>
</evidence>
<evidence type="ECO:0000256" key="3">
    <source>
        <dbReference type="ARBA" id="ARBA00022989"/>
    </source>
</evidence>
<dbReference type="GO" id="GO:0016020">
    <property type="term" value="C:membrane"/>
    <property type="evidence" value="ECO:0007669"/>
    <property type="project" value="UniProtKB-SubCell"/>
</dbReference>
<dbReference type="InterPro" id="IPR027359">
    <property type="entry name" value="Volt_channel_dom_sf"/>
</dbReference>
<organism evidence="6 7">
    <name type="scientific">Planctobacterium marinum</name>
    <dbReference type="NCBI Taxonomy" id="1631968"/>
    <lineage>
        <taxon>Bacteria</taxon>
        <taxon>Pseudomonadati</taxon>
        <taxon>Pseudomonadota</taxon>
        <taxon>Gammaproteobacteria</taxon>
        <taxon>Alteromonadales</taxon>
        <taxon>Alteromonadaceae</taxon>
        <taxon>Planctobacterium</taxon>
    </lineage>
</organism>
<keyword evidence="3 5" id="KW-1133">Transmembrane helix</keyword>
<dbReference type="KEGG" id="pmaw:MACH26_17790"/>
<evidence type="ECO:0000256" key="5">
    <source>
        <dbReference type="SAM" id="Phobius"/>
    </source>
</evidence>
<feature type="transmembrane region" description="Helical" evidence="5">
    <location>
        <begin position="65"/>
        <end position="86"/>
    </location>
</feature>
<evidence type="ECO:0000313" key="7">
    <source>
        <dbReference type="Proteomes" id="UP001333710"/>
    </source>
</evidence>
<dbReference type="EMBL" id="AP027272">
    <property type="protein sequence ID" value="BDX06258.1"/>
    <property type="molecule type" value="Genomic_DNA"/>
</dbReference>
<evidence type="ECO:0000256" key="4">
    <source>
        <dbReference type="ARBA" id="ARBA00023136"/>
    </source>
</evidence>
<dbReference type="Gene3D" id="1.20.120.350">
    <property type="entry name" value="Voltage-gated potassium channels. Chain C"/>
    <property type="match status" value="1"/>
</dbReference>
<evidence type="ECO:0000313" key="6">
    <source>
        <dbReference type="EMBL" id="BDX06258.1"/>
    </source>
</evidence>
<gene>
    <name evidence="6" type="ORF">MACH26_17790</name>
</gene>
<dbReference type="AlphaFoldDB" id="A0AA48KQ88"/>
<keyword evidence="4 5" id="KW-0472">Membrane</keyword>
<proteinExistence type="predicted"/>
<dbReference type="Proteomes" id="UP001333710">
    <property type="component" value="Chromosome"/>
</dbReference>
<keyword evidence="2 5" id="KW-0812">Transmembrane</keyword>
<comment type="subcellular location">
    <subcellularLocation>
        <location evidence="1">Membrane</location>
        <topology evidence="1">Multi-pass membrane protein</topology>
    </subcellularLocation>
</comment>
<evidence type="ECO:0000256" key="2">
    <source>
        <dbReference type="ARBA" id="ARBA00022692"/>
    </source>
</evidence>
<evidence type="ECO:0000256" key="1">
    <source>
        <dbReference type="ARBA" id="ARBA00004141"/>
    </source>
</evidence>
<reference evidence="6" key="1">
    <citation type="submission" date="2023-01" db="EMBL/GenBank/DDBJ databases">
        <title>Complete genome sequence of Planctobacterium marinum strain Dej080120_11.</title>
        <authorList>
            <person name="Ueki S."/>
            <person name="Maruyama F."/>
        </authorList>
    </citation>
    <scope>NUCLEOTIDE SEQUENCE</scope>
    <source>
        <strain evidence="6">Dej080120_11</strain>
    </source>
</reference>